<dbReference type="PROSITE" id="PS50045">
    <property type="entry name" value="SIGMA54_INTERACT_4"/>
    <property type="match status" value="1"/>
</dbReference>
<dbReference type="SMART" id="SM00448">
    <property type="entry name" value="REC"/>
    <property type="match status" value="1"/>
</dbReference>
<dbReference type="InterPro" id="IPR025662">
    <property type="entry name" value="Sigma_54_int_dom_ATP-bd_1"/>
</dbReference>
<evidence type="ECO:0000313" key="9">
    <source>
        <dbReference type="EMBL" id="AKU98768.1"/>
    </source>
</evidence>
<keyword evidence="1" id="KW-0547">Nucleotide-binding</keyword>
<dbReference type="InterPro" id="IPR002078">
    <property type="entry name" value="Sigma_54_int"/>
</dbReference>
<dbReference type="InterPro" id="IPR002197">
    <property type="entry name" value="HTH_Fis"/>
</dbReference>
<dbReference type="STRING" id="1391654.AKJ09_05432"/>
<dbReference type="InterPro" id="IPR025943">
    <property type="entry name" value="Sigma_54_int_dom_ATP-bd_2"/>
</dbReference>
<dbReference type="Gene3D" id="3.40.50.2300">
    <property type="match status" value="1"/>
</dbReference>
<dbReference type="SMART" id="SM00382">
    <property type="entry name" value="AAA"/>
    <property type="match status" value="1"/>
</dbReference>
<dbReference type="InterPro" id="IPR011006">
    <property type="entry name" value="CheY-like_superfamily"/>
</dbReference>
<dbReference type="GO" id="GO:0005524">
    <property type="term" value="F:ATP binding"/>
    <property type="evidence" value="ECO:0007669"/>
    <property type="project" value="UniProtKB-KW"/>
</dbReference>
<dbReference type="PROSITE" id="PS00675">
    <property type="entry name" value="SIGMA54_INTERACT_1"/>
    <property type="match status" value="1"/>
</dbReference>
<keyword evidence="5" id="KW-0804">Transcription</keyword>
<keyword evidence="10" id="KW-1185">Reference proteome</keyword>
<dbReference type="InterPro" id="IPR027417">
    <property type="entry name" value="P-loop_NTPase"/>
</dbReference>
<dbReference type="InterPro" id="IPR058031">
    <property type="entry name" value="AAA_lid_NorR"/>
</dbReference>
<dbReference type="PROSITE" id="PS00688">
    <property type="entry name" value="SIGMA54_INTERACT_3"/>
    <property type="match status" value="1"/>
</dbReference>
<evidence type="ECO:0000256" key="1">
    <source>
        <dbReference type="ARBA" id="ARBA00022741"/>
    </source>
</evidence>
<dbReference type="Gene3D" id="1.10.8.60">
    <property type="match status" value="1"/>
</dbReference>
<keyword evidence="6" id="KW-0597">Phosphoprotein</keyword>
<dbReference type="KEGG" id="llu:AKJ09_05432"/>
<evidence type="ECO:0000256" key="6">
    <source>
        <dbReference type="PROSITE-ProRule" id="PRU00169"/>
    </source>
</evidence>
<evidence type="ECO:0000256" key="2">
    <source>
        <dbReference type="ARBA" id="ARBA00022840"/>
    </source>
</evidence>
<dbReference type="RefSeq" id="WP_146649795.1">
    <property type="nucleotide sequence ID" value="NZ_CP012333.1"/>
</dbReference>
<dbReference type="GO" id="GO:0006355">
    <property type="term" value="P:regulation of DNA-templated transcription"/>
    <property type="evidence" value="ECO:0007669"/>
    <property type="project" value="InterPro"/>
</dbReference>
<dbReference type="GO" id="GO:0043565">
    <property type="term" value="F:sequence-specific DNA binding"/>
    <property type="evidence" value="ECO:0007669"/>
    <property type="project" value="InterPro"/>
</dbReference>
<dbReference type="SUPFAM" id="SSF52540">
    <property type="entry name" value="P-loop containing nucleoside triphosphate hydrolases"/>
    <property type="match status" value="1"/>
</dbReference>
<proteinExistence type="predicted"/>
<evidence type="ECO:0000256" key="5">
    <source>
        <dbReference type="ARBA" id="ARBA00023163"/>
    </source>
</evidence>
<dbReference type="Pfam" id="PF00072">
    <property type="entry name" value="Response_reg"/>
    <property type="match status" value="1"/>
</dbReference>
<keyword evidence="3" id="KW-0805">Transcription regulation</keyword>
<dbReference type="InterPro" id="IPR009057">
    <property type="entry name" value="Homeodomain-like_sf"/>
</dbReference>
<dbReference type="SUPFAM" id="SSF46689">
    <property type="entry name" value="Homeodomain-like"/>
    <property type="match status" value="1"/>
</dbReference>
<dbReference type="InterPro" id="IPR003593">
    <property type="entry name" value="AAA+_ATPase"/>
</dbReference>
<dbReference type="Gene3D" id="3.40.50.300">
    <property type="entry name" value="P-loop containing nucleotide triphosphate hydrolases"/>
    <property type="match status" value="1"/>
</dbReference>
<evidence type="ECO:0000256" key="3">
    <source>
        <dbReference type="ARBA" id="ARBA00023015"/>
    </source>
</evidence>
<dbReference type="Pfam" id="PF02954">
    <property type="entry name" value="HTH_8"/>
    <property type="match status" value="1"/>
</dbReference>
<evidence type="ECO:0000256" key="4">
    <source>
        <dbReference type="ARBA" id="ARBA00023125"/>
    </source>
</evidence>
<evidence type="ECO:0000313" key="10">
    <source>
        <dbReference type="Proteomes" id="UP000064967"/>
    </source>
</evidence>
<dbReference type="Gene3D" id="1.10.10.60">
    <property type="entry name" value="Homeodomain-like"/>
    <property type="match status" value="1"/>
</dbReference>
<reference evidence="9 10" key="1">
    <citation type="submission" date="2015-08" db="EMBL/GenBank/DDBJ databases">
        <authorList>
            <person name="Babu N.S."/>
            <person name="Beckwith C.J."/>
            <person name="Beseler K.G."/>
            <person name="Brison A."/>
            <person name="Carone J.V."/>
            <person name="Caskin T.P."/>
            <person name="Diamond M."/>
            <person name="Durham M.E."/>
            <person name="Foxe J.M."/>
            <person name="Go M."/>
            <person name="Henderson B.A."/>
            <person name="Jones I.B."/>
            <person name="McGettigan J.A."/>
            <person name="Micheletti S.J."/>
            <person name="Nasrallah M.E."/>
            <person name="Ortiz D."/>
            <person name="Piller C.R."/>
            <person name="Privatt S.R."/>
            <person name="Schneider S.L."/>
            <person name="Sharp S."/>
            <person name="Smith T.C."/>
            <person name="Stanton J.D."/>
            <person name="Ullery H.E."/>
            <person name="Wilson R.J."/>
            <person name="Serrano M.G."/>
            <person name="Buck G."/>
            <person name="Lee V."/>
            <person name="Wang Y."/>
            <person name="Carvalho R."/>
            <person name="Voegtly L."/>
            <person name="Shi R."/>
            <person name="Duckworth R."/>
            <person name="Johnson A."/>
            <person name="Loviza R."/>
            <person name="Walstead R."/>
            <person name="Shah Z."/>
            <person name="Kiflezghi M."/>
            <person name="Wade K."/>
            <person name="Ball S.L."/>
            <person name="Bradley K.W."/>
            <person name="Asai D.J."/>
            <person name="Bowman C.A."/>
            <person name="Russell D.A."/>
            <person name="Pope W.H."/>
            <person name="Jacobs-Sera D."/>
            <person name="Hendrix R.W."/>
            <person name="Hatfull G.F."/>
        </authorList>
    </citation>
    <scope>NUCLEOTIDE SEQUENCE [LARGE SCALE GENOMIC DNA]</scope>
    <source>
        <strain evidence="9 10">DSM 27648</strain>
    </source>
</reference>
<dbReference type="Pfam" id="PF25601">
    <property type="entry name" value="AAA_lid_14"/>
    <property type="match status" value="1"/>
</dbReference>
<feature type="modified residue" description="4-aspartylphosphate" evidence="6">
    <location>
        <position position="60"/>
    </location>
</feature>
<accession>A0A0K1PZ24</accession>
<organism evidence="9 10">
    <name type="scientific">Labilithrix luteola</name>
    <dbReference type="NCBI Taxonomy" id="1391654"/>
    <lineage>
        <taxon>Bacteria</taxon>
        <taxon>Pseudomonadati</taxon>
        <taxon>Myxococcota</taxon>
        <taxon>Polyangia</taxon>
        <taxon>Polyangiales</taxon>
        <taxon>Labilitrichaceae</taxon>
        <taxon>Labilithrix</taxon>
    </lineage>
</organism>
<dbReference type="SUPFAM" id="SSF52172">
    <property type="entry name" value="CheY-like"/>
    <property type="match status" value="1"/>
</dbReference>
<dbReference type="InterPro" id="IPR025944">
    <property type="entry name" value="Sigma_54_int_dom_CS"/>
</dbReference>
<dbReference type="PROSITE" id="PS50110">
    <property type="entry name" value="RESPONSE_REGULATORY"/>
    <property type="match status" value="1"/>
</dbReference>
<dbReference type="EMBL" id="CP012333">
    <property type="protein sequence ID" value="AKU98768.1"/>
    <property type="molecule type" value="Genomic_DNA"/>
</dbReference>
<evidence type="ECO:0000259" key="7">
    <source>
        <dbReference type="PROSITE" id="PS50045"/>
    </source>
</evidence>
<dbReference type="Proteomes" id="UP000064967">
    <property type="component" value="Chromosome"/>
</dbReference>
<keyword evidence="2" id="KW-0067">ATP-binding</keyword>
<dbReference type="GO" id="GO:0000160">
    <property type="term" value="P:phosphorelay signal transduction system"/>
    <property type="evidence" value="ECO:0007669"/>
    <property type="project" value="InterPro"/>
</dbReference>
<protein>
    <submittedName>
        <fullName evidence="9">Response regulator of zinc sigma-54-dependent two-component system</fullName>
    </submittedName>
</protein>
<keyword evidence="4" id="KW-0238">DNA-binding</keyword>
<feature type="domain" description="Response regulatory" evidence="8">
    <location>
        <begin position="11"/>
        <end position="125"/>
    </location>
</feature>
<dbReference type="OrthoDB" id="9763792at2"/>
<dbReference type="PANTHER" id="PTHR32071">
    <property type="entry name" value="TRANSCRIPTIONAL REGULATORY PROTEIN"/>
    <property type="match status" value="1"/>
</dbReference>
<dbReference type="Pfam" id="PF00158">
    <property type="entry name" value="Sigma54_activat"/>
    <property type="match status" value="1"/>
</dbReference>
<dbReference type="FunFam" id="3.40.50.300:FF:000006">
    <property type="entry name" value="DNA-binding transcriptional regulator NtrC"/>
    <property type="match status" value="1"/>
</dbReference>
<dbReference type="CDD" id="cd00009">
    <property type="entry name" value="AAA"/>
    <property type="match status" value="1"/>
</dbReference>
<dbReference type="PROSITE" id="PS00676">
    <property type="entry name" value="SIGMA54_INTERACT_2"/>
    <property type="match status" value="1"/>
</dbReference>
<sequence length="466" mass="51622">MNTGFATEPWSSLVIDDDATVRQSLRLCLEVEGARVLGVATAEAALEALERTTFDVVFLDLWLGAESGLDALPDILRKQPGIGVVVVTAYASFETAVQAMKLGASDYLPKPFTPEQVRQAARRVVEAKRLQVEHARLRERVDAGMAAHGFESRSARYRSFIETATRAASADSVLLLRGESGTGKNVLARWIHRTSRRKAGPFVTVHCPALTGDLMTSALFGHRKGAFTGAVADMAGKVEEAEGGTLFLDEVGDLSADAQARLLRCLNDRTYERLGEARERHADVRLVAATNRPIEEESRSGRFREDLLFRLNVITLTLPALRDRREDVLPIALHFLRFFERTHGRTGLAFRADTEFLVTEYPWPGNLRELRNAIERAVTLAPSGVLLPEDLGLPEADVHEILTRQSAPPNRRTVPVEVGADVSLEELEREHIARLVARAPTFDAAARTLGIDITTLHRKRKRYRLA</sequence>
<evidence type="ECO:0000259" key="8">
    <source>
        <dbReference type="PROSITE" id="PS50110"/>
    </source>
</evidence>
<feature type="domain" description="Sigma-54 factor interaction" evidence="7">
    <location>
        <begin position="150"/>
        <end position="379"/>
    </location>
</feature>
<dbReference type="AlphaFoldDB" id="A0A0K1PZ24"/>
<gene>
    <name evidence="9" type="ORF">AKJ09_05432</name>
</gene>
<name>A0A0K1PZ24_9BACT</name>
<dbReference type="InterPro" id="IPR001789">
    <property type="entry name" value="Sig_transdc_resp-reg_receiver"/>
</dbReference>